<dbReference type="Proteomes" id="UP001329915">
    <property type="component" value="Chromosome"/>
</dbReference>
<keyword evidence="2" id="KW-1185">Reference proteome</keyword>
<dbReference type="AlphaFoldDB" id="A0AAU0UMD7"/>
<proteinExistence type="predicted"/>
<accession>A0AAU0UMD7</accession>
<dbReference type="SUPFAM" id="SSF52266">
    <property type="entry name" value="SGNH hydrolase"/>
    <property type="match status" value="1"/>
</dbReference>
<evidence type="ECO:0000313" key="1">
    <source>
        <dbReference type="EMBL" id="WRO21527.1"/>
    </source>
</evidence>
<dbReference type="EMBL" id="CP121694">
    <property type="protein sequence ID" value="WRO21527.1"/>
    <property type="molecule type" value="Genomic_DNA"/>
</dbReference>
<protein>
    <submittedName>
        <fullName evidence="1">GDSL-type esterase/lipase family protein</fullName>
    </submittedName>
</protein>
<sequence>MANAIAAQGEKLGFGLDDQNYAVPGYTTGDVLTDIRQNGRVFAGTSFNTIGVTEAIANADLITLDAGANDFLALFNLVDYSVDTAQIPVRLAEIGSNTATILATIEAINPTAKVYLMGYKSYALDGNN</sequence>
<dbReference type="KEGG" id="dbc:MFMK1_001337"/>
<dbReference type="RefSeq" id="WP_366924367.1">
    <property type="nucleotide sequence ID" value="NZ_CP121694.1"/>
</dbReference>
<evidence type="ECO:0000313" key="2">
    <source>
        <dbReference type="Proteomes" id="UP001329915"/>
    </source>
</evidence>
<reference evidence="1 2" key="1">
    <citation type="submission" date="2023-04" db="EMBL/GenBank/DDBJ databases">
        <authorList>
            <person name="Hsu D."/>
        </authorList>
    </citation>
    <scope>NUCLEOTIDE SEQUENCE [LARGE SCALE GENOMIC DNA]</scope>
    <source>
        <strain evidence="1 2">MK1</strain>
    </source>
</reference>
<name>A0AAU0UMD7_9FIRM</name>
<dbReference type="InterPro" id="IPR036514">
    <property type="entry name" value="SGNH_hydro_sf"/>
</dbReference>
<gene>
    <name evidence="1" type="ORF">MFMK1_001337</name>
</gene>
<dbReference type="Gene3D" id="3.40.50.1110">
    <property type="entry name" value="SGNH hydrolase"/>
    <property type="match status" value="1"/>
</dbReference>
<organism evidence="1 2">
    <name type="scientific">Metallumcola ferriviriculae</name>
    <dbReference type="NCBI Taxonomy" id="3039180"/>
    <lineage>
        <taxon>Bacteria</taxon>
        <taxon>Bacillati</taxon>
        <taxon>Bacillota</taxon>
        <taxon>Clostridia</taxon>
        <taxon>Neomoorellales</taxon>
        <taxon>Desulfitibacteraceae</taxon>
        <taxon>Metallumcola</taxon>
    </lineage>
</organism>